<proteinExistence type="inferred from homology"/>
<evidence type="ECO:0000256" key="1">
    <source>
        <dbReference type="ARBA" id="ARBA00022490"/>
    </source>
</evidence>
<reference evidence="6 7" key="1">
    <citation type="submission" date="2017-11" db="EMBL/GenBank/DDBJ databases">
        <title>Draft genome sequence of environmental isolate Aeromonas lusitania sp. nov. MDC 2473.</title>
        <authorList>
            <person name="Colston S.M."/>
            <person name="Navarro A."/>
            <person name="Martinez-Murcia A.J."/>
            <person name="Graf J."/>
        </authorList>
    </citation>
    <scope>NUCLEOTIDE SEQUENCE [LARGE SCALE GENOMIC DNA]</scope>
    <source>
        <strain evidence="6 7">MDC 2473</strain>
    </source>
</reference>
<comment type="subunit">
    <text evidence="5">Interacts with FtsZ.</text>
</comment>
<organism evidence="6 7">
    <name type="scientific">Aeromonas lusitana</name>
    <dbReference type="NCBI Taxonomy" id="931529"/>
    <lineage>
        <taxon>Bacteria</taxon>
        <taxon>Pseudomonadati</taxon>
        <taxon>Pseudomonadota</taxon>
        <taxon>Gammaproteobacteria</taxon>
        <taxon>Aeromonadales</taxon>
        <taxon>Aeromonadaceae</taxon>
        <taxon>Aeromonas</taxon>
    </lineage>
</organism>
<dbReference type="InterPro" id="IPR027462">
    <property type="entry name" value="ZapD_C"/>
</dbReference>
<keyword evidence="4 5" id="KW-0131">Cell cycle</keyword>
<protein>
    <recommendedName>
        <fullName evidence="5">Cell division protein ZapD</fullName>
    </recommendedName>
    <alternativeName>
        <fullName evidence="5">Z ring-associated protein D</fullName>
    </alternativeName>
</protein>
<dbReference type="OrthoDB" id="5294622at2"/>
<comment type="function">
    <text evidence="5">Cell division factor that enhances FtsZ-ring assembly. Directly interacts with FtsZ and promotes bundling of FtsZ protofilaments, with a reduction in FtsZ GTPase activity.</text>
</comment>
<dbReference type="GO" id="GO:0000917">
    <property type="term" value="P:division septum assembly"/>
    <property type="evidence" value="ECO:0007669"/>
    <property type="project" value="UniProtKB-KW"/>
</dbReference>
<dbReference type="PANTHER" id="PTHR39455:SF1">
    <property type="entry name" value="CELL DIVISION PROTEIN ZAPD"/>
    <property type="match status" value="1"/>
</dbReference>
<sequence length="262" mass="30140">MPLNKPPNCEYTRPVYGWPGLGMIYDFPLNEKSRTYLRLESLFSQIRDNLESDQPWAHIAFFKGLFDLQELLERGDLRADLIKDLERLGQRLSHWASLPDVDLEQIQRMQQESNQLSRSLLNSPRPGARLKEDRLLGSIRQRFSIPGGLCAFDVPQLHHWLATPALPRHQQMQQWLSDINLLMNAITLLLRLWRESGNFSDQVATNGFFQDTAEGAELIRIRLPGGQSCYPTLSGHKNRFALRFLPTTEQQIGDVPFQLACC</sequence>
<dbReference type="AlphaFoldDB" id="A0A2M8H7B3"/>
<dbReference type="InterPro" id="IPR009777">
    <property type="entry name" value="ZapD"/>
</dbReference>
<dbReference type="EMBL" id="PGCP01000022">
    <property type="protein sequence ID" value="PJC92458.1"/>
    <property type="molecule type" value="Genomic_DNA"/>
</dbReference>
<dbReference type="Gene3D" id="2.60.440.10">
    <property type="entry name" value="YacF-like domains"/>
    <property type="match status" value="1"/>
</dbReference>
<dbReference type="Pfam" id="PF07072">
    <property type="entry name" value="ZapD"/>
    <property type="match status" value="1"/>
</dbReference>
<comment type="similarity">
    <text evidence="5">Belongs to the ZapD family.</text>
</comment>
<dbReference type="PANTHER" id="PTHR39455">
    <property type="entry name" value="CELL DIVISION PROTEIN ZAPD"/>
    <property type="match status" value="1"/>
</dbReference>
<evidence type="ECO:0000313" key="7">
    <source>
        <dbReference type="Proteomes" id="UP000232060"/>
    </source>
</evidence>
<dbReference type="GO" id="GO:0043093">
    <property type="term" value="P:FtsZ-dependent cytokinesis"/>
    <property type="evidence" value="ECO:0007669"/>
    <property type="project" value="UniProtKB-UniRule"/>
</dbReference>
<dbReference type="GO" id="GO:0005737">
    <property type="term" value="C:cytoplasm"/>
    <property type="evidence" value="ECO:0007669"/>
    <property type="project" value="UniProtKB-SubCell"/>
</dbReference>
<keyword evidence="2 5" id="KW-0132">Cell division</keyword>
<dbReference type="NCBIfam" id="NF003656">
    <property type="entry name" value="PRK05287.1-4"/>
    <property type="match status" value="1"/>
</dbReference>
<keyword evidence="7" id="KW-1185">Reference proteome</keyword>
<dbReference type="GO" id="GO:0032153">
    <property type="term" value="C:cell division site"/>
    <property type="evidence" value="ECO:0007669"/>
    <property type="project" value="TreeGrafter"/>
</dbReference>
<evidence type="ECO:0000313" key="6">
    <source>
        <dbReference type="EMBL" id="PJC92458.1"/>
    </source>
</evidence>
<evidence type="ECO:0000256" key="3">
    <source>
        <dbReference type="ARBA" id="ARBA00023210"/>
    </source>
</evidence>
<comment type="caution">
    <text evidence="6">The sequence shown here is derived from an EMBL/GenBank/DDBJ whole genome shotgun (WGS) entry which is preliminary data.</text>
</comment>
<keyword evidence="3 5" id="KW-0717">Septation</keyword>
<dbReference type="InterPro" id="IPR036268">
    <property type="entry name" value="ZapD_sf"/>
</dbReference>
<evidence type="ECO:0000256" key="4">
    <source>
        <dbReference type="ARBA" id="ARBA00023306"/>
    </source>
</evidence>
<evidence type="ECO:0000256" key="2">
    <source>
        <dbReference type="ARBA" id="ARBA00022618"/>
    </source>
</evidence>
<keyword evidence="1 5" id="KW-0963">Cytoplasm</keyword>
<dbReference type="SUPFAM" id="SSF160950">
    <property type="entry name" value="YacF-like"/>
    <property type="match status" value="1"/>
</dbReference>
<dbReference type="Proteomes" id="UP000232060">
    <property type="component" value="Unassembled WGS sequence"/>
</dbReference>
<name>A0A2M8H7B3_9GAMM</name>
<evidence type="ECO:0000256" key="5">
    <source>
        <dbReference type="HAMAP-Rule" id="MF_01092"/>
    </source>
</evidence>
<comment type="subcellular location">
    <subcellularLocation>
        <location evidence="5">Cytoplasm</location>
    </subcellularLocation>
    <text evidence="5">Localizes to mid-cell in an FtsZ-dependent manner.</text>
</comment>
<accession>A0A2M8H7B3</accession>
<dbReference type="NCBIfam" id="NF003655">
    <property type="entry name" value="PRK05287.1-3"/>
    <property type="match status" value="1"/>
</dbReference>
<gene>
    <name evidence="5" type="primary">zapD</name>
    <name evidence="6" type="ORF">CUC44_14395</name>
</gene>
<dbReference type="Gene3D" id="1.10.3900.10">
    <property type="entry name" value="YacF-like"/>
    <property type="match status" value="1"/>
</dbReference>
<dbReference type="HAMAP" id="MF_01092">
    <property type="entry name" value="ZapD"/>
    <property type="match status" value="1"/>
</dbReference>